<feature type="compositionally biased region" description="Acidic residues" evidence="1">
    <location>
        <begin position="44"/>
        <end position="60"/>
    </location>
</feature>
<dbReference type="EMBL" id="JACEFF010000719">
    <property type="protein sequence ID" value="KAH9632252.1"/>
    <property type="molecule type" value="Genomic_DNA"/>
</dbReference>
<dbReference type="Proteomes" id="UP000814243">
    <property type="component" value="Unassembled WGS sequence"/>
</dbReference>
<name>A0A922SC03_SPOEX</name>
<evidence type="ECO:0000313" key="2">
    <source>
        <dbReference type="EMBL" id="KAH9632252.1"/>
    </source>
</evidence>
<gene>
    <name evidence="2" type="ORF">HF086_002887</name>
</gene>
<comment type="caution">
    <text evidence="2">The sequence shown here is derived from an EMBL/GenBank/DDBJ whole genome shotgun (WGS) entry which is preliminary data.</text>
</comment>
<protein>
    <recommendedName>
        <fullName evidence="4">PiggyBac transposable element-derived protein domain-containing protein</fullName>
    </recommendedName>
</protein>
<feature type="compositionally biased region" description="Polar residues" evidence="1">
    <location>
        <begin position="64"/>
        <end position="73"/>
    </location>
</feature>
<proteinExistence type="predicted"/>
<reference evidence="2" key="1">
    <citation type="journal article" date="2021" name="G3 (Bethesda)">
        <title>Genome and transcriptome analysis of the beet armyworm Spodoptera exigua reveals targets for pest control. .</title>
        <authorList>
            <person name="Simon S."/>
            <person name="Breeschoten T."/>
            <person name="Jansen H.J."/>
            <person name="Dirks R.P."/>
            <person name="Schranz M.E."/>
            <person name="Ros V.I.D."/>
        </authorList>
    </citation>
    <scope>NUCLEOTIDE SEQUENCE</scope>
    <source>
        <strain evidence="2">TB_SE_WUR_2020</strain>
    </source>
</reference>
<organism evidence="2 3">
    <name type="scientific">Spodoptera exigua</name>
    <name type="common">Beet armyworm</name>
    <name type="synonym">Noctua fulgens</name>
    <dbReference type="NCBI Taxonomy" id="7107"/>
    <lineage>
        <taxon>Eukaryota</taxon>
        <taxon>Metazoa</taxon>
        <taxon>Ecdysozoa</taxon>
        <taxon>Arthropoda</taxon>
        <taxon>Hexapoda</taxon>
        <taxon>Insecta</taxon>
        <taxon>Pterygota</taxon>
        <taxon>Neoptera</taxon>
        <taxon>Endopterygota</taxon>
        <taxon>Lepidoptera</taxon>
        <taxon>Glossata</taxon>
        <taxon>Ditrysia</taxon>
        <taxon>Noctuoidea</taxon>
        <taxon>Noctuidae</taxon>
        <taxon>Amphipyrinae</taxon>
        <taxon>Spodoptera</taxon>
    </lineage>
</organism>
<evidence type="ECO:0000313" key="3">
    <source>
        <dbReference type="Proteomes" id="UP000814243"/>
    </source>
</evidence>
<dbReference type="AlphaFoldDB" id="A0A922SC03"/>
<evidence type="ECO:0000256" key="1">
    <source>
        <dbReference type="SAM" id="MobiDB-lite"/>
    </source>
</evidence>
<accession>A0A922SC03</accession>
<feature type="region of interest" description="Disordered" evidence="1">
    <location>
        <begin position="39"/>
        <end position="73"/>
    </location>
</feature>
<sequence>MPRELNDQEIIQFIEEEEEGAIDSASENEQDHDVIVSDHVSESELSENESIDQWSSEDEVPLQNLASSSQSHDQSFYLGKNRLTKWFKHPPRSRRERDSKVVSYEELLAFFGLLYMTGVLRSSHLNYQDLWAADGTGIEFS</sequence>
<evidence type="ECO:0008006" key="4">
    <source>
        <dbReference type="Google" id="ProtNLM"/>
    </source>
</evidence>